<feature type="transmembrane region" description="Helical" evidence="8">
    <location>
        <begin position="21"/>
        <end position="46"/>
    </location>
</feature>
<feature type="transmembrane region" description="Helical" evidence="8">
    <location>
        <begin position="347"/>
        <end position="366"/>
    </location>
</feature>
<gene>
    <name evidence="10" type="ORF">BJ999_008113</name>
</gene>
<dbReference type="CDD" id="cd17503">
    <property type="entry name" value="MFS_LmrB_MDR_like"/>
    <property type="match status" value="1"/>
</dbReference>
<dbReference type="PROSITE" id="PS50850">
    <property type="entry name" value="MFS"/>
    <property type="match status" value="1"/>
</dbReference>
<dbReference type="Pfam" id="PF07690">
    <property type="entry name" value="MFS_1"/>
    <property type="match status" value="1"/>
</dbReference>
<dbReference type="InterPro" id="IPR011701">
    <property type="entry name" value="MFS"/>
</dbReference>
<keyword evidence="4" id="KW-1003">Cell membrane</keyword>
<feature type="transmembrane region" description="Helical" evidence="8">
    <location>
        <begin position="148"/>
        <end position="170"/>
    </location>
</feature>
<dbReference type="NCBIfam" id="TIGR00711">
    <property type="entry name" value="efflux_EmrB"/>
    <property type="match status" value="1"/>
</dbReference>
<feature type="transmembrane region" description="Helical" evidence="8">
    <location>
        <begin position="317"/>
        <end position="335"/>
    </location>
</feature>
<evidence type="ECO:0000256" key="2">
    <source>
        <dbReference type="ARBA" id="ARBA00008537"/>
    </source>
</evidence>
<feature type="domain" description="Major facilitator superfamily (MFS) profile" evidence="9">
    <location>
        <begin position="24"/>
        <end position="470"/>
    </location>
</feature>
<dbReference type="Proteomes" id="UP000591272">
    <property type="component" value="Unassembled WGS sequence"/>
</dbReference>
<feature type="transmembrane region" description="Helical" evidence="8">
    <location>
        <begin position="58"/>
        <end position="78"/>
    </location>
</feature>
<dbReference type="InterPro" id="IPR020846">
    <property type="entry name" value="MFS_dom"/>
</dbReference>
<feature type="transmembrane region" description="Helical" evidence="8">
    <location>
        <begin position="418"/>
        <end position="435"/>
    </location>
</feature>
<dbReference type="Gene3D" id="1.20.1250.20">
    <property type="entry name" value="MFS general substrate transporter like domains"/>
    <property type="match status" value="2"/>
</dbReference>
<evidence type="ECO:0000256" key="3">
    <source>
        <dbReference type="ARBA" id="ARBA00022448"/>
    </source>
</evidence>
<feature type="transmembrane region" description="Helical" evidence="8">
    <location>
        <begin position="240"/>
        <end position="260"/>
    </location>
</feature>
<evidence type="ECO:0000256" key="5">
    <source>
        <dbReference type="ARBA" id="ARBA00022692"/>
    </source>
</evidence>
<evidence type="ECO:0000256" key="1">
    <source>
        <dbReference type="ARBA" id="ARBA00004651"/>
    </source>
</evidence>
<dbReference type="AlphaFoldDB" id="A0A7Y9GJW6"/>
<feature type="transmembrane region" description="Helical" evidence="8">
    <location>
        <begin position="447"/>
        <end position="465"/>
    </location>
</feature>
<accession>A0A7Y9GJW6</accession>
<keyword evidence="5 8" id="KW-0812">Transmembrane</keyword>
<evidence type="ECO:0000313" key="11">
    <source>
        <dbReference type="Proteomes" id="UP000591272"/>
    </source>
</evidence>
<comment type="similarity">
    <text evidence="2">Belongs to the major facilitator superfamily. EmrB family.</text>
</comment>
<feature type="transmembrane region" description="Helical" evidence="8">
    <location>
        <begin position="90"/>
        <end position="109"/>
    </location>
</feature>
<evidence type="ECO:0000313" key="10">
    <source>
        <dbReference type="EMBL" id="NYE17817.1"/>
    </source>
</evidence>
<evidence type="ECO:0000259" key="9">
    <source>
        <dbReference type="PROSITE" id="PS50850"/>
    </source>
</evidence>
<comment type="subcellular location">
    <subcellularLocation>
        <location evidence="1">Cell membrane</location>
        <topology evidence="1">Multi-pass membrane protein</topology>
    </subcellularLocation>
</comment>
<comment type="caution">
    <text evidence="10">The sequence shown here is derived from an EMBL/GenBank/DDBJ whole genome shotgun (WGS) entry which is preliminary data.</text>
</comment>
<keyword evidence="7 8" id="KW-0472">Membrane</keyword>
<dbReference type="GO" id="GO:0005886">
    <property type="term" value="C:plasma membrane"/>
    <property type="evidence" value="ECO:0007669"/>
    <property type="project" value="UniProtKB-SubCell"/>
</dbReference>
<keyword evidence="6 8" id="KW-1133">Transmembrane helix</keyword>
<dbReference type="RefSeq" id="WP_179838103.1">
    <property type="nucleotide sequence ID" value="NZ_BMRD01000003.1"/>
</dbReference>
<protein>
    <submittedName>
        <fullName evidence="10">EmrB/QacA subfamily drug resistance transporter</fullName>
    </submittedName>
</protein>
<reference evidence="10 11" key="1">
    <citation type="submission" date="2020-07" db="EMBL/GenBank/DDBJ databases">
        <title>Sequencing the genomes of 1000 actinobacteria strains.</title>
        <authorList>
            <person name="Klenk H.-P."/>
        </authorList>
    </citation>
    <scope>NUCLEOTIDE SEQUENCE [LARGE SCALE GENOMIC DNA]</scope>
    <source>
        <strain evidence="10 11">DSM 43461</strain>
    </source>
</reference>
<feature type="transmembrane region" description="Helical" evidence="8">
    <location>
        <begin position="281"/>
        <end position="305"/>
    </location>
</feature>
<dbReference type="InterPro" id="IPR004638">
    <property type="entry name" value="EmrB-like"/>
</dbReference>
<keyword evidence="3" id="KW-0813">Transport</keyword>
<feature type="transmembrane region" description="Helical" evidence="8">
    <location>
        <begin position="372"/>
        <end position="397"/>
    </location>
</feature>
<evidence type="ECO:0000256" key="6">
    <source>
        <dbReference type="ARBA" id="ARBA00022989"/>
    </source>
</evidence>
<dbReference type="SUPFAM" id="SSF103473">
    <property type="entry name" value="MFS general substrate transporter"/>
    <property type="match status" value="1"/>
</dbReference>
<evidence type="ECO:0000256" key="4">
    <source>
        <dbReference type="ARBA" id="ARBA00022475"/>
    </source>
</evidence>
<dbReference type="InterPro" id="IPR036259">
    <property type="entry name" value="MFS_trans_sf"/>
</dbReference>
<dbReference type="EMBL" id="JACCBT010000001">
    <property type="protein sequence ID" value="NYE17817.1"/>
    <property type="molecule type" value="Genomic_DNA"/>
</dbReference>
<feature type="transmembrane region" description="Helical" evidence="8">
    <location>
        <begin position="176"/>
        <end position="194"/>
    </location>
</feature>
<dbReference type="PANTHER" id="PTHR42718">
    <property type="entry name" value="MAJOR FACILITATOR SUPERFAMILY MULTIDRUG TRANSPORTER MFSC"/>
    <property type="match status" value="1"/>
</dbReference>
<dbReference type="PANTHER" id="PTHR42718:SF9">
    <property type="entry name" value="MAJOR FACILITATOR SUPERFAMILY MULTIDRUG TRANSPORTER MFSC"/>
    <property type="match status" value="1"/>
</dbReference>
<proteinExistence type="inferred from homology"/>
<evidence type="ECO:0000256" key="8">
    <source>
        <dbReference type="SAM" id="Phobius"/>
    </source>
</evidence>
<keyword evidence="11" id="KW-1185">Reference proteome</keyword>
<evidence type="ECO:0000256" key="7">
    <source>
        <dbReference type="ARBA" id="ARBA00023136"/>
    </source>
</evidence>
<dbReference type="GO" id="GO:0022857">
    <property type="term" value="F:transmembrane transporter activity"/>
    <property type="evidence" value="ECO:0007669"/>
    <property type="project" value="InterPro"/>
</dbReference>
<name>A0A7Y9GJW6_9ACTN</name>
<sequence length="472" mass="48998">MTAPLRAPAARRPAERLDPALLKASFVLVLGPVLALIDTTIVAVGLDAVARDFHSPPATLQWVSAGYLLAISMVMPLAGWASDRFGARRTWMLSVALFAAGSALCGLAWSAGSLILFRVLQGVGGGLIQPIGQSIVVRAAGPARLGRVLGITVLPLTFAPVLGPVLGGLIVDRFDWRWMFLVNVPLGLLTLLLAARHLPSDPRPGTSGDDRLDVLGLALLSPGLAALVYGLSAAGDQGFGAPRVTVPLLAGAVLVLGYVAHALRRRAAALIDLRLFARRGFAVATTNSFLQGAALYSSMLLLPLYYQQVEHASALEAGLLLAPQALGTAAATFFASRLADRTAPRPLILTGILLTLAGTVAFTRLGSSPAGWLLVASLVVRGAGLGVVMAPGMATIYAAVGRHEVARAAGAVNTLNRVGGSLGTAVLAVVLQRSLDGRAPAAAYGHTFRWAVALSALTLVPALFYPSRKENR</sequence>
<organism evidence="10 11">
    <name type="scientific">Actinomadura citrea</name>
    <dbReference type="NCBI Taxonomy" id="46158"/>
    <lineage>
        <taxon>Bacteria</taxon>
        <taxon>Bacillati</taxon>
        <taxon>Actinomycetota</taxon>
        <taxon>Actinomycetes</taxon>
        <taxon>Streptosporangiales</taxon>
        <taxon>Thermomonosporaceae</taxon>
        <taxon>Actinomadura</taxon>
    </lineage>
</organism>